<sequence length="462" mass="51825">MRTRSSRVIGGNEVTSVPWVADRIRSGLMKIAVYRDDEPNPRFKRNQLITCLPAPLSDSAAQAALASAPPMRSKNFSRLPLEVRREYAFEVGEVFVAADAHIIAIRRLVEMLRNSYKYLMPSNAEFMRYICGNSSGGPETGPRSVGRIGPQGGGIIIGSTGSGKTSTVDRFESYVGEYGRIHTSFDGKPCLWPQIVTLRINAAGLRTQKQLAMAIADRLDRYLGGDEIHKIIVRSTDYAARLARILNSYLIGMLIVEDVQLWSRVDCRPRVAMLELLVGLVEADIPVICVGTILLQEVLESHTSLGEKLMALGQIPIPPVARGKEMHDLCRIMWQRRIACFAMEMPPWFPAEVLRLTAGLRRYVRELLIGLFQQMAEDRLKTISKKYLSDFAEVELSAIAPGVEIMNKAFRGIEVDRRLLKKYEEYIDSDAYKRAVAYRKATIRKFNSRPAANEATRKKCSA</sequence>
<dbReference type="InterPro" id="IPR049945">
    <property type="entry name" value="AAA_22"/>
</dbReference>
<dbReference type="Proteomes" id="UP000198900">
    <property type="component" value="Unassembled WGS sequence"/>
</dbReference>
<dbReference type="GO" id="GO:0016887">
    <property type="term" value="F:ATP hydrolysis activity"/>
    <property type="evidence" value="ECO:0007669"/>
    <property type="project" value="InterPro"/>
</dbReference>
<evidence type="ECO:0000313" key="2">
    <source>
        <dbReference type="EMBL" id="SDJ27104.1"/>
    </source>
</evidence>
<name>A0A7Z7BHS1_9BURK</name>
<accession>A0A7Z7BHS1</accession>
<feature type="domain" description="ORC1/DEAH AAA+ ATPase" evidence="1">
    <location>
        <begin position="151"/>
        <end position="299"/>
    </location>
</feature>
<reference evidence="2" key="1">
    <citation type="submission" date="2016-10" db="EMBL/GenBank/DDBJ databases">
        <authorList>
            <person name="Varghese N."/>
            <person name="Submissions S."/>
        </authorList>
    </citation>
    <scope>NUCLEOTIDE SEQUENCE [LARGE SCALE GENOMIC DNA]</scope>
    <source>
        <strain evidence="2">YR281</strain>
    </source>
</reference>
<comment type="caution">
    <text evidence="2">The sequence shown here is derived from an EMBL/GenBank/DDBJ whole genome shotgun (WGS) entry which is preliminary data.</text>
</comment>
<gene>
    <name evidence="2" type="ORF">SAMN04487926_14040</name>
</gene>
<protein>
    <submittedName>
        <fullName evidence="2">AAA domain-containing protein</fullName>
    </submittedName>
</protein>
<evidence type="ECO:0000313" key="3">
    <source>
        <dbReference type="Proteomes" id="UP000198900"/>
    </source>
</evidence>
<proteinExistence type="predicted"/>
<evidence type="ECO:0000259" key="1">
    <source>
        <dbReference type="Pfam" id="PF13401"/>
    </source>
</evidence>
<dbReference type="AlphaFoldDB" id="A0A7Z7BHS1"/>
<dbReference type="Pfam" id="PF13401">
    <property type="entry name" value="AAA_22"/>
    <property type="match status" value="1"/>
</dbReference>
<dbReference type="EMBL" id="FNDI01000040">
    <property type="protein sequence ID" value="SDJ27104.1"/>
    <property type="molecule type" value="Genomic_DNA"/>
</dbReference>
<organism evidence="2 3">
    <name type="scientific">Paraburkholderia steynii</name>
    <dbReference type="NCBI Taxonomy" id="1245441"/>
    <lineage>
        <taxon>Bacteria</taxon>
        <taxon>Pseudomonadati</taxon>
        <taxon>Pseudomonadota</taxon>
        <taxon>Betaproteobacteria</taxon>
        <taxon>Burkholderiales</taxon>
        <taxon>Burkholderiaceae</taxon>
        <taxon>Paraburkholderia</taxon>
    </lineage>
</organism>
<keyword evidence="3" id="KW-1185">Reference proteome</keyword>